<feature type="compositionally biased region" description="Basic and acidic residues" evidence="1">
    <location>
        <begin position="259"/>
        <end position="274"/>
    </location>
</feature>
<feature type="compositionally biased region" description="Basic and acidic residues" evidence="1">
    <location>
        <begin position="515"/>
        <end position="529"/>
    </location>
</feature>
<feature type="region of interest" description="Disordered" evidence="1">
    <location>
        <begin position="508"/>
        <end position="529"/>
    </location>
</feature>
<feature type="region of interest" description="Disordered" evidence="1">
    <location>
        <begin position="734"/>
        <end position="759"/>
    </location>
</feature>
<feature type="compositionally biased region" description="Basic and acidic residues" evidence="1">
    <location>
        <begin position="195"/>
        <end position="204"/>
    </location>
</feature>
<feature type="compositionally biased region" description="Low complexity" evidence="1">
    <location>
        <begin position="33"/>
        <end position="47"/>
    </location>
</feature>
<sequence length="813" mass="90337">MASPVAPRRRFLAEPIETTSRSSTRQPSDRSDVSPSPSNDSDSASSSMAVLTGPSLPTGLNNTAEHKDAVEHLEHIQEDDVQMQDVNHGGSLGAVNGTPGSESLQVKDESDKTTRHKPRRKFAPEPVEISTRSSHKERGDETSITRNTKRRFAPEPIETTSKSSKNKEVSQEEEKPSRPRRKFAVEPVETSSTSSKDREKKTDGIENGARPKRRFAVEPVETSTRSSKEKEVDEATKPRRKFAVEPVETSASSSSLRKKRDDPSTNPGEDKETPSRSSSGGRKFSPELVGTAKASFRKIRPVGSAVPKWLRDEVAEDEGSLSAPEAPESKFSAANLARKARADPRRHSYTVPDLPMIQSDSSDEENASPQTPGSISQCNSREKVPKVSKHSHNHEHQKHLDDLKTLREQAVAAYGQQEDHVPFGHYGGDSEDEDYSVSVGKLSIQDDADPSLFRRMSHHDLHLVMEDMRHHHEQFEKAKRDLQEDTAGISRFSAAALAARHHLHISHPAGSTYHSRHETHKEQQGGDDELAKMRKAASPPMQGNEIKFPFSISPKMTRCDPDQAPRPRRANSEEEEEHDIGLEGMWSVHVSPTQHDAPAGLWGGLCQQDEAGLTRPATPMRSGLQTPAFEVGNPFESRTPGRGHKTPRRVQAFAGSAFLPLTPPRSKQEKTHDSFTAALDQKLGIERQIDEEFSPRVITQIYNYLSLGYPPLARPFDEELSKISRISIVEMRKDDRSASGTMKGHVGAPETEGDAHEDEDGRVRGCRRWEALRLYVREWARQSPGFAEQRQLPNIGTGMWGNNAPVRKGSWGH</sequence>
<feature type="compositionally biased region" description="Basic and acidic residues" evidence="1">
    <location>
        <begin position="64"/>
        <end position="78"/>
    </location>
</feature>
<comment type="caution">
    <text evidence="2">The sequence shown here is derived from an EMBL/GenBank/DDBJ whole genome shotgun (WGS) entry which is preliminary data.</text>
</comment>
<dbReference type="GeneID" id="90000095"/>
<feature type="compositionally biased region" description="Basic and acidic residues" evidence="1">
    <location>
        <begin position="134"/>
        <end position="143"/>
    </location>
</feature>
<accession>A0ABR0RL93</accession>
<evidence type="ECO:0000256" key="1">
    <source>
        <dbReference type="SAM" id="MobiDB-lite"/>
    </source>
</evidence>
<feature type="compositionally biased region" description="Basic and acidic residues" evidence="1">
    <location>
        <begin position="165"/>
        <end position="177"/>
    </location>
</feature>
<gene>
    <name evidence="2" type="ORF">PMZ80_006646</name>
</gene>
<feature type="region of interest" description="Disordered" evidence="1">
    <location>
        <begin position="1"/>
        <end position="398"/>
    </location>
</feature>
<feature type="compositionally biased region" description="Basic and acidic residues" evidence="1">
    <location>
        <begin position="226"/>
        <end position="237"/>
    </location>
</feature>
<feature type="region of interest" description="Disordered" evidence="1">
    <location>
        <begin position="552"/>
        <end position="578"/>
    </location>
</feature>
<proteinExistence type="predicted"/>
<protein>
    <submittedName>
        <fullName evidence="2">Uncharacterized protein</fullName>
    </submittedName>
</protein>
<name>A0ABR0RL93_9EURO</name>
<evidence type="ECO:0000313" key="2">
    <source>
        <dbReference type="EMBL" id="KAK5941368.1"/>
    </source>
</evidence>
<feature type="region of interest" description="Disordered" evidence="1">
    <location>
        <begin position="625"/>
        <end position="646"/>
    </location>
</feature>
<dbReference type="Proteomes" id="UP001334248">
    <property type="component" value="Unassembled WGS sequence"/>
</dbReference>
<evidence type="ECO:0000313" key="3">
    <source>
        <dbReference type="Proteomes" id="UP001334248"/>
    </source>
</evidence>
<reference evidence="2 3" key="1">
    <citation type="journal article" date="2023" name="Res Sq">
        <title>Genomic and morphological characterization of Knufia obscura isolated from the Mars 2020 spacecraft assembly facility.</title>
        <authorList>
            <person name="Chander A.M."/>
            <person name="Teixeira M.M."/>
            <person name="Singh N.K."/>
            <person name="Williams M.P."/>
            <person name="Parker C.W."/>
            <person name="Leo P."/>
            <person name="Stajich J.E."/>
            <person name="Torok T."/>
            <person name="Tighe S."/>
            <person name="Mason C.E."/>
            <person name="Venkateswaran K."/>
        </authorList>
    </citation>
    <scope>NUCLEOTIDE SEQUENCE [LARGE SCALE GENOMIC DNA]</scope>
    <source>
        <strain evidence="2 3">CCFEE 5817</strain>
    </source>
</reference>
<keyword evidence="3" id="KW-1185">Reference proteome</keyword>
<feature type="compositionally biased region" description="Basic residues" evidence="1">
    <location>
        <begin position="386"/>
        <end position="397"/>
    </location>
</feature>
<organism evidence="2 3">
    <name type="scientific">Knufia obscura</name>
    <dbReference type="NCBI Taxonomy" id="1635080"/>
    <lineage>
        <taxon>Eukaryota</taxon>
        <taxon>Fungi</taxon>
        <taxon>Dikarya</taxon>
        <taxon>Ascomycota</taxon>
        <taxon>Pezizomycotina</taxon>
        <taxon>Eurotiomycetes</taxon>
        <taxon>Chaetothyriomycetidae</taxon>
        <taxon>Chaetothyriales</taxon>
        <taxon>Trichomeriaceae</taxon>
        <taxon>Knufia</taxon>
    </lineage>
</organism>
<dbReference type="RefSeq" id="XP_064729458.1">
    <property type="nucleotide sequence ID" value="XM_064875058.1"/>
</dbReference>
<feature type="compositionally biased region" description="Polar residues" evidence="1">
    <location>
        <begin position="17"/>
        <end position="26"/>
    </location>
</feature>
<feature type="compositionally biased region" description="Polar residues" evidence="1">
    <location>
        <begin position="367"/>
        <end position="379"/>
    </location>
</feature>
<dbReference type="EMBL" id="JAVHJV010000007">
    <property type="protein sequence ID" value="KAK5941368.1"/>
    <property type="molecule type" value="Genomic_DNA"/>
</dbReference>